<dbReference type="eggNOG" id="COG1071">
    <property type="taxonomic scope" value="Bacteria"/>
</dbReference>
<evidence type="ECO:0000259" key="6">
    <source>
        <dbReference type="Pfam" id="PF00676"/>
    </source>
</evidence>
<reference evidence="7 8" key="1">
    <citation type="journal article" date="2013" name="Genome Announc.">
        <title>Draft Genome Sequence of a Hexachlorocyclohexane-Degrading Bacterium, Sphingobium baderi Strain LL03T.</title>
        <authorList>
            <person name="Kaur J."/>
            <person name="Verma H."/>
            <person name="Tripathi C."/>
            <person name="Khurana J.P."/>
            <person name="Lal R."/>
        </authorList>
    </citation>
    <scope>NUCLEOTIDE SEQUENCE [LARGE SCALE GENOMIC DNA]</scope>
    <source>
        <strain evidence="7 8">LL03</strain>
    </source>
</reference>
<evidence type="ECO:0000256" key="1">
    <source>
        <dbReference type="ARBA" id="ARBA00001964"/>
    </source>
</evidence>
<evidence type="ECO:0000256" key="5">
    <source>
        <dbReference type="ARBA" id="ARBA00051231"/>
    </source>
</evidence>
<dbReference type="Pfam" id="PF00676">
    <property type="entry name" value="E1_dh"/>
    <property type="match status" value="1"/>
</dbReference>
<accession>T0GEL9</accession>
<dbReference type="CDD" id="cd02000">
    <property type="entry name" value="TPP_E1_PDC_ADC_BCADC"/>
    <property type="match status" value="1"/>
</dbReference>
<evidence type="ECO:0000256" key="3">
    <source>
        <dbReference type="ARBA" id="ARBA00023052"/>
    </source>
</evidence>
<dbReference type="SUPFAM" id="SSF52518">
    <property type="entry name" value="Thiamin diphosphate-binding fold (THDP-binding)"/>
    <property type="match status" value="1"/>
</dbReference>
<dbReference type="Gene3D" id="3.40.50.970">
    <property type="match status" value="1"/>
</dbReference>
<dbReference type="InterPro" id="IPR029061">
    <property type="entry name" value="THDP-binding"/>
</dbReference>
<dbReference type="EMBL" id="ATIB01000081">
    <property type="protein sequence ID" value="EQA98487.1"/>
    <property type="molecule type" value="Genomic_DNA"/>
</dbReference>
<comment type="cofactor">
    <cofactor evidence="1">
        <name>thiamine diphosphate</name>
        <dbReference type="ChEBI" id="CHEBI:58937"/>
    </cofactor>
</comment>
<keyword evidence="2" id="KW-0560">Oxidoreductase</keyword>
<proteinExistence type="predicted"/>
<evidence type="ECO:0000313" key="7">
    <source>
        <dbReference type="EMBL" id="EQA98487.1"/>
    </source>
</evidence>
<dbReference type="AlphaFoldDB" id="T0GEL9"/>
<comment type="function">
    <text evidence="4">The pyruvate dehydrogenase complex catalyzes the overall conversion of pyruvate to acetyl-CoA and CO(2). It contains multiple copies of three enzymatic components: pyruvate dehydrogenase (E1), dihydrolipoamide acetyltransferase (E2) and lipoamide dehydrogenase (E3).</text>
</comment>
<evidence type="ECO:0000256" key="2">
    <source>
        <dbReference type="ARBA" id="ARBA00023002"/>
    </source>
</evidence>
<dbReference type="PANTHER" id="PTHR11516:SF60">
    <property type="entry name" value="PYRUVATE DEHYDROGENASE E1 COMPONENT SUBUNIT ALPHA"/>
    <property type="match status" value="1"/>
</dbReference>
<comment type="caution">
    <text evidence="7">The sequence shown here is derived from an EMBL/GenBank/DDBJ whole genome shotgun (WGS) entry which is preliminary data.</text>
</comment>
<protein>
    <recommendedName>
        <fullName evidence="6">Dehydrogenase E1 component domain-containing protein</fullName>
    </recommendedName>
</protein>
<keyword evidence="3" id="KW-0786">Thiamine pyrophosphate</keyword>
<feature type="domain" description="Dehydrogenase E1 component" evidence="6">
    <location>
        <begin position="44"/>
        <end position="331"/>
    </location>
</feature>
<dbReference type="InterPro" id="IPR001017">
    <property type="entry name" value="DH_E1"/>
</dbReference>
<gene>
    <name evidence="7" type="ORF">L485_17545</name>
</gene>
<dbReference type="GO" id="GO:0004739">
    <property type="term" value="F:pyruvate dehydrogenase (acetyl-transferring) activity"/>
    <property type="evidence" value="ECO:0007669"/>
    <property type="project" value="UniProtKB-EC"/>
</dbReference>
<evidence type="ECO:0000256" key="4">
    <source>
        <dbReference type="ARBA" id="ARBA00025211"/>
    </source>
</evidence>
<dbReference type="PANTHER" id="PTHR11516">
    <property type="entry name" value="PYRUVATE DEHYDROGENASE E1 COMPONENT, ALPHA SUBUNIT BACTERIAL AND ORGANELLAR"/>
    <property type="match status" value="1"/>
</dbReference>
<comment type="catalytic activity">
    <reaction evidence="5">
        <text>N(6)-[(R)-lipoyl]-L-lysyl-[protein] + pyruvate + H(+) = N(6)-[(R)-S(8)-acetyldihydrolipoyl]-L-lysyl-[protein] + CO2</text>
        <dbReference type="Rhea" id="RHEA:19189"/>
        <dbReference type="Rhea" id="RHEA-COMP:10474"/>
        <dbReference type="Rhea" id="RHEA-COMP:10478"/>
        <dbReference type="ChEBI" id="CHEBI:15361"/>
        <dbReference type="ChEBI" id="CHEBI:15378"/>
        <dbReference type="ChEBI" id="CHEBI:16526"/>
        <dbReference type="ChEBI" id="CHEBI:83099"/>
        <dbReference type="ChEBI" id="CHEBI:83111"/>
        <dbReference type="EC" id="1.2.4.1"/>
    </reaction>
</comment>
<organism evidence="7 8">
    <name type="scientific">Sphingobium baderi LL03</name>
    <dbReference type="NCBI Taxonomy" id="1114964"/>
    <lineage>
        <taxon>Bacteria</taxon>
        <taxon>Pseudomonadati</taxon>
        <taxon>Pseudomonadota</taxon>
        <taxon>Alphaproteobacteria</taxon>
        <taxon>Sphingomonadales</taxon>
        <taxon>Sphingomonadaceae</taxon>
        <taxon>Sphingobium</taxon>
    </lineage>
</organism>
<dbReference type="GO" id="GO:0006086">
    <property type="term" value="P:pyruvate decarboxylation to acetyl-CoA"/>
    <property type="evidence" value="ECO:0007669"/>
    <property type="project" value="TreeGrafter"/>
</dbReference>
<name>T0GEL9_9SPHN</name>
<dbReference type="InterPro" id="IPR050642">
    <property type="entry name" value="PDH_E1_Alpha_Subunit"/>
</dbReference>
<dbReference type="PATRIC" id="fig|1114964.3.peg.3442"/>
<dbReference type="Proteomes" id="UP000015524">
    <property type="component" value="Unassembled WGS sequence"/>
</dbReference>
<evidence type="ECO:0000313" key="8">
    <source>
        <dbReference type="Proteomes" id="UP000015524"/>
    </source>
</evidence>
<keyword evidence="8" id="KW-1185">Reference proteome</keyword>
<sequence length="353" mass="38014">MRIERAAGCQARQILGVDRVTNSYAPDAGTLMDIFRRMALLKGNDERSRKLLATGRVVAPYYSYRGQEVIPSSVSAALRDDDYICTIYRGIHDMLAKGMPLKQLWAEVAGREDGTCKGKGGPMHLTYPAKGIMVTTGIVGSSMPIANGLAWGSQLDGNDRVTVAYFGDGASNIGAFHEALNLAAVWKLPVVFVCQNNRYGEHTAYATATSAKRIADRAVGYDIPGVRVDGNDPHAMYAAAAEAIARARGGEGPTLIEAMTFRFHGHVMGDADGYMDKAEKQAAIAADPYPRFRAQLIADNVADEATLAKIEADVEAAIDEAVEFALASPFPSTDELRRDVFADDSIVPEESFA</sequence>